<sequence length="1115" mass="125836">MPFDHSTVLRRLNLMMADAADVVHGVVTFWKTCVQIFEVIDSGRNDGMEYELLRVKLEVERIRLVSWGVTIGLDNDGDVLQPDSRLERKDAKDTVMRLLACIQHVFEDSERLQSTFGLRPSMKKAEDSLAVEQAQFLLRAIFKKPYESLQSSARDPQRGASIKKQTRWAIHNKRNFQTMITEIQGHIDSLENLFPDSTARVVEAMRVEVKSSTSVEELRLLQDATAEEYRELADCASARLRMLGAASTTGTGLQTGHRTTSQTLIADGEDRESRQDVDDGDDGRTTQGEDPALTELAMKLNEIDLYCGKKRAGALSLQVLGANSYTSKVTTHCYWGGKKEDRWWDRDITYPPTTHASFALYKKKRFQPLKSQIDGLRDYQYDDTEESQVLFNIESYPKYESIHPGTVTVEGFGLEAWEFEEEHHPLKKTILVNRSNMPPIKAKTLLRRIDELQNRPPQFGWNPKRDAVDLKDFTGDMGIKYINPAYAVDDWTQFSNLFQLLNRTDIFANFLMTSSIGSQWHTPGDGHKLWNLLWQVIIAKELARRFEHGQRTSYSTGFTPRILASMIVADLWLNHISIILVHPELDLSEVKAVETAELKAKAEAFKKKGNEAFARKEFDDAIENYTEAIKIDPGNAIYRSNRSAAQLSMERHEKALEDAAIAMQLDPKYVNARSRFGHAAAKLGLLKAAIGAYEAGMRLAGTNATDAMRKGLAEAKAKEKASLEAIDKADEDQREVLRKAYLDRDFEIILKSVKVYSRVHEQQVEGILRFAAKMKWPYMNEVRDYAEDVYGAMLGGQNIPLDLYDWLYGMTLPGKWCAFKIMSAMILCTPSIKESVGVALLFDCGLSLPKKSYWRIRTVLGRVLGCLPGVISLCGWTGPCPPVEIIPPLPENQPCHVHLKARQLSLLPHKTWHDGDPIDIAPSVHPYKDIELREGEEPGPWAAEMRDARNWIIPEPPVRQVSTCELKAIQLKKDLSASEPNSDSQAAYRAQIVLKMDDSDELTTYRLYTNPVFITVPACHGGPKGAHEVHRRELYRYENIWTVERLKDHTEEDSEERNVMVINATGNGAELLARAWCSERGKNAVIRRTGGPCFVCAERAASSSGLGVGVLIWVS</sequence>
<dbReference type="InterPro" id="IPR011990">
    <property type="entry name" value="TPR-like_helical_dom_sf"/>
</dbReference>
<dbReference type="InterPro" id="IPR019734">
    <property type="entry name" value="TPR_rpt"/>
</dbReference>
<reference evidence="6" key="3">
    <citation type="submission" date="2025-04" db="UniProtKB">
        <authorList>
            <consortium name="RefSeq"/>
        </authorList>
    </citation>
    <scope>IDENTIFICATION</scope>
    <source>
        <strain evidence="6">CBS 781.70</strain>
    </source>
</reference>
<dbReference type="Gene3D" id="1.20.120.1020">
    <property type="entry name" value="Prion-inhibition and propagation, HeLo domain"/>
    <property type="match status" value="1"/>
</dbReference>
<feature type="domain" description="Prion-inhibition and propagation HeLo" evidence="3">
    <location>
        <begin position="24"/>
        <end position="221"/>
    </location>
</feature>
<proteinExistence type="predicted"/>
<evidence type="ECO:0000256" key="1">
    <source>
        <dbReference type="PROSITE-ProRule" id="PRU00339"/>
    </source>
</evidence>
<evidence type="ECO:0000259" key="3">
    <source>
        <dbReference type="Pfam" id="PF14479"/>
    </source>
</evidence>
<evidence type="ECO:0000313" key="5">
    <source>
        <dbReference type="Proteomes" id="UP000504638"/>
    </source>
</evidence>
<evidence type="ECO:0000256" key="2">
    <source>
        <dbReference type="SAM" id="MobiDB-lite"/>
    </source>
</evidence>
<feature type="compositionally biased region" description="Polar residues" evidence="2">
    <location>
        <begin position="248"/>
        <end position="264"/>
    </location>
</feature>
<dbReference type="Proteomes" id="UP000504638">
    <property type="component" value="Unplaced"/>
</dbReference>
<dbReference type="PANTHER" id="PTHR42345:SF2">
    <property type="entry name" value="HELICASE-LIKE PROTEIN"/>
    <property type="match status" value="1"/>
</dbReference>
<dbReference type="Pfam" id="PF00515">
    <property type="entry name" value="TPR_1"/>
    <property type="match status" value="1"/>
</dbReference>
<dbReference type="SMART" id="SM00028">
    <property type="entry name" value="TPR"/>
    <property type="match status" value="3"/>
</dbReference>
<dbReference type="PANTHER" id="PTHR42345">
    <property type="entry name" value="TPR_REGION DOMAIN-CONTAINING PROTEIN"/>
    <property type="match status" value="1"/>
</dbReference>
<dbReference type="InterPro" id="IPR029498">
    <property type="entry name" value="HeLo_dom"/>
</dbReference>
<evidence type="ECO:0000313" key="4">
    <source>
        <dbReference type="EMBL" id="KAF1815903.1"/>
    </source>
</evidence>
<reference evidence="4 6" key="1">
    <citation type="submission" date="2020-01" db="EMBL/GenBank/DDBJ databases">
        <authorList>
            <consortium name="DOE Joint Genome Institute"/>
            <person name="Haridas S."/>
            <person name="Albert R."/>
            <person name="Binder M."/>
            <person name="Bloem J."/>
            <person name="Labutti K."/>
            <person name="Salamov A."/>
            <person name="Andreopoulos B."/>
            <person name="Baker S.E."/>
            <person name="Barry K."/>
            <person name="Bills G."/>
            <person name="Bluhm B.H."/>
            <person name="Cannon C."/>
            <person name="Castanera R."/>
            <person name="Culley D.E."/>
            <person name="Daum C."/>
            <person name="Ezra D."/>
            <person name="Gonzalez J.B."/>
            <person name="Henrissat B."/>
            <person name="Kuo A."/>
            <person name="Liang C."/>
            <person name="Lipzen A."/>
            <person name="Lutzoni F."/>
            <person name="Magnuson J."/>
            <person name="Mondo S."/>
            <person name="Nolan M."/>
            <person name="Ohm R."/>
            <person name="Pangilinan J."/>
            <person name="Park H.-J."/>
            <person name="Ramirez L."/>
            <person name="Alfaro M."/>
            <person name="Sun H."/>
            <person name="Tritt A."/>
            <person name="Yoshinaga Y."/>
            <person name="Zwiers L.-H."/>
            <person name="Turgeon B.G."/>
            <person name="Goodwin S.B."/>
            <person name="Spatafora J.W."/>
            <person name="Crous P.W."/>
            <person name="Grigoriev I.V."/>
        </authorList>
    </citation>
    <scope>NUCLEOTIDE SEQUENCE</scope>
    <source>
        <strain evidence="4 6">CBS 781.70</strain>
    </source>
</reference>
<accession>A0A6G1GD04</accession>
<dbReference type="Pfam" id="PF14479">
    <property type="entry name" value="HeLo"/>
    <property type="match status" value="1"/>
</dbReference>
<dbReference type="RefSeq" id="XP_033537534.1">
    <property type="nucleotide sequence ID" value="XM_033681733.1"/>
</dbReference>
<feature type="repeat" description="TPR" evidence="1">
    <location>
        <begin position="602"/>
        <end position="635"/>
    </location>
</feature>
<evidence type="ECO:0000313" key="6">
    <source>
        <dbReference type="RefSeq" id="XP_033537534.1"/>
    </source>
</evidence>
<dbReference type="EMBL" id="ML975151">
    <property type="protein sequence ID" value="KAF1815903.1"/>
    <property type="molecule type" value="Genomic_DNA"/>
</dbReference>
<dbReference type="InterPro" id="IPR038305">
    <property type="entry name" value="HeLo_sf"/>
</dbReference>
<protein>
    <recommendedName>
        <fullName evidence="3">Prion-inhibition and propagation HeLo domain-containing protein</fullName>
    </recommendedName>
</protein>
<gene>
    <name evidence="4 6" type="ORF">P152DRAFT_479755</name>
</gene>
<feature type="region of interest" description="Disordered" evidence="2">
    <location>
        <begin position="248"/>
        <end position="290"/>
    </location>
</feature>
<dbReference type="GeneID" id="54422303"/>
<dbReference type="PROSITE" id="PS50005">
    <property type="entry name" value="TPR"/>
    <property type="match status" value="1"/>
</dbReference>
<reference evidence="6" key="2">
    <citation type="submission" date="2020-04" db="EMBL/GenBank/DDBJ databases">
        <authorList>
            <consortium name="NCBI Genome Project"/>
        </authorList>
    </citation>
    <scope>NUCLEOTIDE SEQUENCE</scope>
    <source>
        <strain evidence="6">CBS 781.70</strain>
    </source>
</reference>
<dbReference type="OrthoDB" id="20872at2759"/>
<dbReference type="AlphaFoldDB" id="A0A6G1GD04"/>
<keyword evidence="1" id="KW-0802">TPR repeat</keyword>
<dbReference type="SUPFAM" id="SSF48452">
    <property type="entry name" value="TPR-like"/>
    <property type="match status" value="1"/>
</dbReference>
<keyword evidence="5" id="KW-1185">Reference proteome</keyword>
<name>A0A6G1GD04_9PEZI</name>
<organism evidence="4">
    <name type="scientific">Eremomyces bilateralis CBS 781.70</name>
    <dbReference type="NCBI Taxonomy" id="1392243"/>
    <lineage>
        <taxon>Eukaryota</taxon>
        <taxon>Fungi</taxon>
        <taxon>Dikarya</taxon>
        <taxon>Ascomycota</taxon>
        <taxon>Pezizomycotina</taxon>
        <taxon>Dothideomycetes</taxon>
        <taxon>Dothideomycetes incertae sedis</taxon>
        <taxon>Eremomycetales</taxon>
        <taxon>Eremomycetaceae</taxon>
        <taxon>Eremomyces</taxon>
    </lineage>
</organism>
<dbReference type="Gene3D" id="1.25.40.10">
    <property type="entry name" value="Tetratricopeptide repeat domain"/>
    <property type="match status" value="1"/>
</dbReference>